<evidence type="ECO:0000256" key="1">
    <source>
        <dbReference type="SAM" id="Phobius"/>
    </source>
</evidence>
<reference evidence="2 3" key="1">
    <citation type="journal article" date="2016" name="Environ. Microbiol.">
        <title>Effector profiles distinguish formae speciales of Fusarium oxysporum.</title>
        <authorList>
            <person name="van Dam P."/>
            <person name="Fokkens L."/>
            <person name="Schmidt S.M."/>
            <person name="Linmans J.H."/>
            <person name="Kistler H.C."/>
            <person name="Ma L.J."/>
            <person name="Rep M."/>
        </authorList>
    </citation>
    <scope>NUCLEOTIDE SEQUENCE [LARGE SCALE GENOMIC DNA]</scope>
    <source>
        <strain evidence="2 3">Forc016</strain>
    </source>
</reference>
<accession>A0A2H3FPG1</accession>
<sequence>MELNDKQFYQASAKLSTTEREAFINAIWKSSKTFNEFELSSYFEFLERESRVNNPAYSHLCFGHIFRIGSILCENQDKSAPELEALVENILSSFNLQPEVLQDIIILVIRLTCMVRVEFHNPYSYPSPFQLQMQAPQSFQETLNKLQIGPPSREWSMQHELPLWFNVIDLERKANLRIGWTDYLNEHLTYQSGTLMLFRHIKVLEYMERSEILAGNFYKLEFLIETRRSIMLFFPLSEYKYNTQDYLDWFLSRGPIEEWKRLLAGRDPNSPMSRFYEDFPIWHGKLLYLLNISNNQGNWDLKRCWYDDRDQSLWWIRWGFITVIFLVILFWLINSITSIILVINAVPS</sequence>
<dbReference type="AlphaFoldDB" id="A0A2H3FPG1"/>
<dbReference type="EMBL" id="MABQ02000013">
    <property type="protein sequence ID" value="PCD21487.1"/>
    <property type="molecule type" value="Genomic_DNA"/>
</dbReference>
<gene>
    <name evidence="2" type="ORF">AU210_016449</name>
</gene>
<reference evidence="2 3" key="2">
    <citation type="journal article" date="2017" name="Sci. Rep.">
        <title>A mobile pathogenicity chromosome in Fusarium oxysporum for infection of multiple cucurbit species.</title>
        <authorList>
            <person name="van Dam P."/>
            <person name="Fokkens L."/>
            <person name="Ayukawa Y."/>
            <person name="van der Gragt M."/>
            <person name="Ter Horst A."/>
            <person name="Brankovics B."/>
            <person name="Houterman P.M."/>
            <person name="Arie T."/>
            <person name="Rep M."/>
        </authorList>
    </citation>
    <scope>NUCLEOTIDE SEQUENCE [LARGE SCALE GENOMIC DNA]</scope>
    <source>
        <strain evidence="2 3">Forc016</strain>
    </source>
</reference>
<keyword evidence="1" id="KW-0472">Membrane</keyword>
<evidence type="ECO:0000313" key="3">
    <source>
        <dbReference type="Proteomes" id="UP000219602"/>
    </source>
</evidence>
<keyword evidence="1" id="KW-1133">Transmembrane helix</keyword>
<evidence type="ECO:0000313" key="2">
    <source>
        <dbReference type="EMBL" id="PCD21487.1"/>
    </source>
</evidence>
<organism evidence="2 3">
    <name type="scientific">Fusarium oxysporum f. sp. radicis-cucumerinum</name>
    <dbReference type="NCBI Taxonomy" id="327505"/>
    <lineage>
        <taxon>Eukaryota</taxon>
        <taxon>Fungi</taxon>
        <taxon>Dikarya</taxon>
        <taxon>Ascomycota</taxon>
        <taxon>Pezizomycotina</taxon>
        <taxon>Sordariomycetes</taxon>
        <taxon>Hypocreomycetidae</taxon>
        <taxon>Hypocreales</taxon>
        <taxon>Nectriaceae</taxon>
        <taxon>Fusarium</taxon>
        <taxon>Fusarium oxysporum species complex</taxon>
    </lineage>
</organism>
<protein>
    <submittedName>
        <fullName evidence="2">Uncharacterized protein</fullName>
    </submittedName>
</protein>
<feature type="transmembrane region" description="Helical" evidence="1">
    <location>
        <begin position="318"/>
        <end position="343"/>
    </location>
</feature>
<proteinExistence type="predicted"/>
<name>A0A2H3FPG1_FUSOX</name>
<dbReference type="Proteomes" id="UP000219602">
    <property type="component" value="Unassembled WGS sequence"/>
</dbReference>
<keyword evidence="1" id="KW-0812">Transmembrane</keyword>
<comment type="caution">
    <text evidence="2">The sequence shown here is derived from an EMBL/GenBank/DDBJ whole genome shotgun (WGS) entry which is preliminary data.</text>
</comment>